<accession>Q4TAP5</accession>
<feature type="region of interest" description="Disordered" evidence="5">
    <location>
        <begin position="802"/>
        <end position="830"/>
    </location>
</feature>
<feature type="repeat" description="CSPG" evidence="4">
    <location>
        <begin position="183"/>
        <end position="270"/>
    </location>
</feature>
<feature type="repeat" description="CSPG" evidence="4">
    <location>
        <begin position="700"/>
        <end position="789"/>
    </location>
</feature>
<dbReference type="Pfam" id="PF16184">
    <property type="entry name" value="Cadherin_3"/>
    <property type="match status" value="5"/>
</dbReference>
<feature type="region of interest" description="Disordered" evidence="5">
    <location>
        <begin position="95"/>
        <end position="117"/>
    </location>
</feature>
<evidence type="ECO:0000256" key="4">
    <source>
        <dbReference type="PROSITE-ProRule" id="PRU01201"/>
    </source>
</evidence>
<dbReference type="PROSITE" id="PS51854">
    <property type="entry name" value="CSPG"/>
    <property type="match status" value="5"/>
</dbReference>
<protein>
    <submittedName>
        <fullName evidence="6">(spotted green pufferfish) hypothetical protein</fullName>
    </submittedName>
</protein>
<dbReference type="InterPro" id="IPR051561">
    <property type="entry name" value="FRAS1_ECM"/>
</dbReference>
<feature type="repeat" description="CSPG" evidence="4">
    <location>
        <begin position="20"/>
        <end position="112"/>
    </location>
</feature>
<dbReference type="GO" id="GO:0009653">
    <property type="term" value="P:anatomical structure morphogenesis"/>
    <property type="evidence" value="ECO:0007669"/>
    <property type="project" value="TreeGrafter"/>
</dbReference>
<dbReference type="KEGG" id="tng:GSTEN00004107G001"/>
<feature type="compositionally biased region" description="Polar residues" evidence="5">
    <location>
        <begin position="807"/>
        <end position="820"/>
    </location>
</feature>
<dbReference type="OrthoDB" id="430044at2759"/>
<keyword evidence="2" id="KW-0677">Repeat</keyword>
<reference evidence="6" key="1">
    <citation type="journal article" date="2004" name="Nature">
        <title>Genome duplication in the teleost fish Tetraodon nigroviridis reveals the early vertebrate proto-karyotype.</title>
        <authorList>
            <person name="Jaillon O."/>
            <person name="Aury J.-M."/>
            <person name="Brunet F."/>
            <person name="Petit J.-L."/>
            <person name="Stange-Thomann N."/>
            <person name="Mauceli E."/>
            <person name="Bouneau L."/>
            <person name="Fischer C."/>
            <person name="Ozouf-Costaz C."/>
            <person name="Bernot A."/>
            <person name="Nicaud S."/>
            <person name="Jaffe D."/>
            <person name="Fisher S."/>
            <person name="Lutfalla G."/>
            <person name="Dossat C."/>
            <person name="Segurens B."/>
            <person name="Dasilva C."/>
            <person name="Salanoubat M."/>
            <person name="Levy M."/>
            <person name="Boudet N."/>
            <person name="Castellano S."/>
            <person name="Anthouard V."/>
            <person name="Jubin C."/>
            <person name="Castelli V."/>
            <person name="Katinka M."/>
            <person name="Vacherie B."/>
            <person name="Biemont C."/>
            <person name="Skalli Z."/>
            <person name="Cattolico L."/>
            <person name="Poulain J."/>
            <person name="De Berardinis V."/>
            <person name="Cruaud C."/>
            <person name="Duprat S."/>
            <person name="Brottier P."/>
            <person name="Coutanceau J.-P."/>
            <person name="Gouzy J."/>
            <person name="Parra G."/>
            <person name="Lardier G."/>
            <person name="Chapple C."/>
            <person name="McKernan K.J."/>
            <person name="McEwan P."/>
            <person name="Bosak S."/>
            <person name="Kellis M."/>
            <person name="Volff J.-N."/>
            <person name="Guigo R."/>
            <person name="Zody M.C."/>
            <person name="Mesirov J."/>
            <person name="Lindblad-Toh K."/>
            <person name="Birren B."/>
            <person name="Nusbaum C."/>
            <person name="Kahn D."/>
            <person name="Robinson-Rechavi M."/>
            <person name="Laudet V."/>
            <person name="Schachter V."/>
            <person name="Quetier F."/>
            <person name="Saurin W."/>
            <person name="Scarpelli C."/>
            <person name="Wincker P."/>
            <person name="Lander E.S."/>
            <person name="Weissenbach J."/>
            <person name="Roest Crollius H."/>
        </authorList>
    </citation>
    <scope>NUCLEOTIDE SEQUENCE [LARGE SCALE GENOMIC DNA]</scope>
</reference>
<sequence length="872" mass="95552">AESLWLPVLIQGAQPNQSPQASFMASFILEVDQFILTPLTTATLDAKDAETPAERLVFNVTAPPAGGYITHTNDHTKPITSFTWLDLHQLKVAYQPPSSSQPQRHHQQVPVTSTRPGEQRTSVMVLLLRFRWSSGWWTDPSRPAPPSRWTFGCEQLRATHRGCPGTRVGGDQHLLRPPPGSSTRALAGPPGLDLLEGQSRPITWEQLQIVDGDNIRAVYLVAVEGPQHGQLRVKGRKAFMFGVGDLRGGVVTYHHSDSDTTHDHILFRISDGVHSVRHRFPIHILPKDDSPPVLINNVAVEVRQGGAVRLQEYMLLASDLDSSDDLIRYRVQSRPRVGQLVEEQRAQENVGGAEGRLETGVWLVPAGDLVEQFLQKDLLQGRIYYQHSGDQSLQDAFHIRLADNQQPPNLSPTYTVLVQVFPVQDQVPVEVPGSLGSVTVPENRLVLITEAHLHFADGGGAGGALSYQVTRACFSPLHPGWVDAGRLVSTDSSSGLRKDPTLARLKTFTQHALRHRKVAFMPPVEDIGPEELLVQFVFSVSNQHGGTVSGLTFNISVAPVDDQAPEVCRSALGSLTARPGDPRVPPVLFGSGLQMWARCSSEDLLRAFTNLLRVEEGGEAFVTEEHLLVRDRDTREEGLEVELQRIPRHGRLELRGRTLHPGTGFHLLDLRGLGLRYVHDDSETTEDEVHLRVTDGVNAAAVGSAADELSVEEGGGVQVTVENLSATDGDSDDASLTYTLARSPGEGQLQRDGRMVDRFSQQDLLQGRVFYVHTGETGVWAGLLRLHRCGRVLIPLLLSQAERSDQDPSGTRSRSSSLTVGQEGGTPVATETPHLHLYTEAYLCASSTSPFCPSTTRVPPSSWVTAPSYRSL</sequence>
<feature type="region of interest" description="Disordered" evidence="5">
    <location>
        <begin position="167"/>
        <end position="187"/>
    </location>
</feature>
<gene>
    <name evidence="6" type="ORF">GSTENG00004107001</name>
</gene>
<dbReference type="PANTHER" id="PTHR45739:SF3">
    <property type="entry name" value="FRAS-RELATED EXTRACELLULAR MATRIX PROTEIN 1B PRECURSOR"/>
    <property type="match status" value="1"/>
</dbReference>
<evidence type="ECO:0000256" key="1">
    <source>
        <dbReference type="ARBA" id="ARBA00022729"/>
    </source>
</evidence>
<keyword evidence="1" id="KW-0732">Signal</keyword>
<dbReference type="PANTHER" id="PTHR45739">
    <property type="entry name" value="MATRIX PROTEIN, PUTATIVE-RELATED"/>
    <property type="match status" value="1"/>
</dbReference>
<reference evidence="6" key="2">
    <citation type="submission" date="2004-02" db="EMBL/GenBank/DDBJ databases">
        <authorList>
            <consortium name="Genoscope"/>
            <consortium name="Whitehead Institute Centre for Genome Research"/>
        </authorList>
    </citation>
    <scope>NUCLEOTIDE SEQUENCE</scope>
</reference>
<feature type="region of interest" description="Disordered" evidence="5">
    <location>
        <begin position="852"/>
        <end position="872"/>
    </location>
</feature>
<dbReference type="InterPro" id="IPR039005">
    <property type="entry name" value="CSPG_rpt"/>
</dbReference>
<evidence type="ECO:0000256" key="2">
    <source>
        <dbReference type="ARBA" id="ARBA00022737"/>
    </source>
</evidence>
<organism evidence="6">
    <name type="scientific">Tetraodon nigroviridis</name>
    <name type="common">Spotted green pufferfish</name>
    <name type="synonym">Chelonodon nigroviridis</name>
    <dbReference type="NCBI Taxonomy" id="99883"/>
    <lineage>
        <taxon>Eukaryota</taxon>
        <taxon>Metazoa</taxon>
        <taxon>Chordata</taxon>
        <taxon>Craniata</taxon>
        <taxon>Vertebrata</taxon>
        <taxon>Euteleostomi</taxon>
        <taxon>Actinopterygii</taxon>
        <taxon>Neopterygii</taxon>
        <taxon>Teleostei</taxon>
        <taxon>Neoteleostei</taxon>
        <taxon>Acanthomorphata</taxon>
        <taxon>Eupercaria</taxon>
        <taxon>Tetraodontiformes</taxon>
        <taxon>Tetradontoidea</taxon>
        <taxon>Tetraodontidae</taxon>
        <taxon>Tetraodon</taxon>
    </lineage>
</organism>
<feature type="repeat" description="CSPG" evidence="4">
    <location>
        <begin position="291"/>
        <end position="402"/>
    </location>
</feature>
<proteinExistence type="predicted"/>
<dbReference type="EMBL" id="CAAE01007271">
    <property type="protein sequence ID" value="CAF90037.1"/>
    <property type="molecule type" value="Genomic_DNA"/>
</dbReference>
<feature type="non-terminal residue" evidence="6">
    <location>
        <position position="1"/>
    </location>
</feature>
<evidence type="ECO:0000256" key="5">
    <source>
        <dbReference type="SAM" id="MobiDB-lite"/>
    </source>
</evidence>
<evidence type="ECO:0000313" key="6">
    <source>
        <dbReference type="EMBL" id="CAF90037.1"/>
    </source>
</evidence>
<feature type="repeat" description="CSPG" evidence="4">
    <location>
        <begin position="603"/>
        <end position="694"/>
    </location>
</feature>
<evidence type="ECO:0000256" key="3">
    <source>
        <dbReference type="ARBA" id="ARBA00023180"/>
    </source>
</evidence>
<name>Q4TAP5_TETNG</name>
<keyword evidence="3" id="KW-0325">Glycoprotein</keyword>
<dbReference type="AlphaFoldDB" id="Q4TAP5"/>
<comment type="caution">
    <text evidence="6">The sequence shown here is derived from an EMBL/GenBank/DDBJ whole genome shotgun (WGS) entry which is preliminary data.</text>
</comment>